<dbReference type="SMART" id="SM00504">
    <property type="entry name" value="Ubox"/>
    <property type="match status" value="1"/>
</dbReference>
<name>A0A9N9S0D4_9DIPT</name>
<accession>A0A9N9S0D4</accession>
<keyword evidence="9" id="KW-0007">Acetylation</keyword>
<feature type="domain" description="U-box" evidence="12">
    <location>
        <begin position="875"/>
        <end position="949"/>
    </location>
</feature>
<dbReference type="PROSITE" id="PS51698">
    <property type="entry name" value="U_BOX"/>
    <property type="match status" value="1"/>
</dbReference>
<comment type="subcellular location">
    <subcellularLocation>
        <location evidence="2">Cytoplasm</location>
    </subcellularLocation>
</comment>
<dbReference type="Pfam" id="PF04564">
    <property type="entry name" value="U-box"/>
    <property type="match status" value="1"/>
</dbReference>
<evidence type="ECO:0000256" key="9">
    <source>
        <dbReference type="ARBA" id="ARBA00022990"/>
    </source>
</evidence>
<dbReference type="EMBL" id="OU895879">
    <property type="protein sequence ID" value="CAG9808860.1"/>
    <property type="molecule type" value="Genomic_DNA"/>
</dbReference>
<dbReference type="OrthoDB" id="20295at2759"/>
<keyword evidence="6" id="KW-0963">Cytoplasm</keyword>
<proteinExistence type="inferred from homology"/>
<dbReference type="InterPro" id="IPR019474">
    <property type="entry name" value="Ub_conjug_fac_E4_core"/>
</dbReference>
<comment type="function">
    <text evidence="10">Ubiquitin-protein ligase that probably functions as an E3 ligase in conjunction with specific E1 and E2 ligases. May also function as an E4 ligase mediating the assembly of polyubiquitin chains on substrates ubiquitinated by another E3 ubiquitin ligase. Mediates 'Lys-48'-linked polyubiquitination of substrates.</text>
</comment>
<evidence type="ECO:0000256" key="8">
    <source>
        <dbReference type="ARBA" id="ARBA00022786"/>
    </source>
</evidence>
<dbReference type="GO" id="GO:0006511">
    <property type="term" value="P:ubiquitin-dependent protein catabolic process"/>
    <property type="evidence" value="ECO:0007669"/>
    <property type="project" value="InterPro"/>
</dbReference>
<evidence type="ECO:0000256" key="1">
    <source>
        <dbReference type="ARBA" id="ARBA00000900"/>
    </source>
</evidence>
<evidence type="ECO:0000256" key="4">
    <source>
        <dbReference type="ARBA" id="ARBA00007434"/>
    </source>
</evidence>
<dbReference type="GO" id="GO:0000209">
    <property type="term" value="P:protein polyubiquitination"/>
    <property type="evidence" value="ECO:0007669"/>
    <property type="project" value="TreeGrafter"/>
</dbReference>
<gene>
    <name evidence="13" type="ORF">CHIRRI_LOCUS11696</name>
</gene>
<dbReference type="InterPro" id="IPR045132">
    <property type="entry name" value="UBE4"/>
</dbReference>
<dbReference type="SUPFAM" id="SSF57850">
    <property type="entry name" value="RING/U-box"/>
    <property type="match status" value="1"/>
</dbReference>
<dbReference type="GO" id="GO:0005737">
    <property type="term" value="C:cytoplasm"/>
    <property type="evidence" value="ECO:0007669"/>
    <property type="project" value="UniProtKB-SubCell"/>
</dbReference>
<dbReference type="Pfam" id="PF10408">
    <property type="entry name" value="Ufd2P_core"/>
    <property type="match status" value="1"/>
</dbReference>
<keyword evidence="8" id="KW-0833">Ubl conjugation pathway</keyword>
<evidence type="ECO:0000256" key="10">
    <source>
        <dbReference type="ARBA" id="ARBA00037624"/>
    </source>
</evidence>
<reference evidence="13" key="2">
    <citation type="submission" date="2022-10" db="EMBL/GenBank/DDBJ databases">
        <authorList>
            <consortium name="ENA_rothamsted_submissions"/>
            <consortium name="culmorum"/>
            <person name="King R."/>
        </authorList>
    </citation>
    <scope>NUCLEOTIDE SEQUENCE</scope>
</reference>
<dbReference type="PANTHER" id="PTHR13931:SF16">
    <property type="entry name" value="UBIQUITIN CONJUGATION FACTOR E4 A"/>
    <property type="match status" value="1"/>
</dbReference>
<dbReference type="Gene3D" id="3.30.40.10">
    <property type="entry name" value="Zinc/RING finger domain, C3HC4 (zinc finger)"/>
    <property type="match status" value="1"/>
</dbReference>
<evidence type="ECO:0000256" key="2">
    <source>
        <dbReference type="ARBA" id="ARBA00004496"/>
    </source>
</evidence>
<organism evidence="13 14">
    <name type="scientific">Chironomus riparius</name>
    <dbReference type="NCBI Taxonomy" id="315576"/>
    <lineage>
        <taxon>Eukaryota</taxon>
        <taxon>Metazoa</taxon>
        <taxon>Ecdysozoa</taxon>
        <taxon>Arthropoda</taxon>
        <taxon>Hexapoda</taxon>
        <taxon>Insecta</taxon>
        <taxon>Pterygota</taxon>
        <taxon>Neoptera</taxon>
        <taxon>Endopterygota</taxon>
        <taxon>Diptera</taxon>
        <taxon>Nematocera</taxon>
        <taxon>Chironomoidea</taxon>
        <taxon>Chironomidae</taxon>
        <taxon>Chironominae</taxon>
        <taxon>Chironomus</taxon>
    </lineage>
</organism>
<evidence type="ECO:0000256" key="5">
    <source>
        <dbReference type="ARBA" id="ARBA00012483"/>
    </source>
</evidence>
<dbReference type="CDD" id="cd16657">
    <property type="entry name" value="RING-Ubox_UBE4A"/>
    <property type="match status" value="1"/>
</dbReference>
<dbReference type="InterPro" id="IPR003613">
    <property type="entry name" value="Ubox_domain"/>
</dbReference>
<dbReference type="PANTHER" id="PTHR13931">
    <property type="entry name" value="UBIQUITINATION FACTOR E4"/>
    <property type="match status" value="1"/>
</dbReference>
<dbReference type="GO" id="GO:0036503">
    <property type="term" value="P:ERAD pathway"/>
    <property type="evidence" value="ECO:0007669"/>
    <property type="project" value="InterPro"/>
</dbReference>
<evidence type="ECO:0000313" key="13">
    <source>
        <dbReference type="EMBL" id="CAG9808860.1"/>
    </source>
</evidence>
<evidence type="ECO:0000259" key="12">
    <source>
        <dbReference type="PROSITE" id="PS51698"/>
    </source>
</evidence>
<dbReference type="EC" id="2.3.2.27" evidence="5"/>
<comment type="catalytic activity">
    <reaction evidence="1">
        <text>S-ubiquitinyl-[E2 ubiquitin-conjugating enzyme]-L-cysteine + [acceptor protein]-L-lysine = [E2 ubiquitin-conjugating enzyme]-L-cysteine + N(6)-ubiquitinyl-[acceptor protein]-L-lysine.</text>
        <dbReference type="EC" id="2.3.2.27"/>
    </reaction>
</comment>
<dbReference type="FunFam" id="3.30.40.10:FF:000055">
    <property type="entry name" value="Ubiquitin conjugation factor e4 a"/>
    <property type="match status" value="1"/>
</dbReference>
<keyword evidence="7" id="KW-0808">Transferase</keyword>
<dbReference type="GO" id="GO:0005634">
    <property type="term" value="C:nucleus"/>
    <property type="evidence" value="ECO:0007669"/>
    <property type="project" value="TreeGrafter"/>
</dbReference>
<reference evidence="13" key="1">
    <citation type="submission" date="2022-01" db="EMBL/GenBank/DDBJ databases">
        <authorList>
            <person name="King R."/>
        </authorList>
    </citation>
    <scope>NUCLEOTIDE SEQUENCE</scope>
</reference>
<evidence type="ECO:0000313" key="14">
    <source>
        <dbReference type="Proteomes" id="UP001153620"/>
    </source>
</evidence>
<dbReference type="GO" id="GO:0034450">
    <property type="term" value="F:ubiquitin-ubiquitin ligase activity"/>
    <property type="evidence" value="ECO:0007669"/>
    <property type="project" value="InterPro"/>
</dbReference>
<dbReference type="Proteomes" id="UP001153620">
    <property type="component" value="Chromosome 3"/>
</dbReference>
<evidence type="ECO:0000256" key="11">
    <source>
        <dbReference type="ARBA" id="ARBA00040077"/>
    </source>
</evidence>
<keyword evidence="14" id="KW-1185">Reference proteome</keyword>
<dbReference type="InterPro" id="IPR013083">
    <property type="entry name" value="Znf_RING/FYVE/PHD"/>
</dbReference>
<comment type="pathway">
    <text evidence="3">Protein modification; protein ubiquitination.</text>
</comment>
<evidence type="ECO:0000256" key="3">
    <source>
        <dbReference type="ARBA" id="ARBA00004906"/>
    </source>
</evidence>
<comment type="similarity">
    <text evidence="4">Belongs to the ubiquitin conjugation factor E4 family.</text>
</comment>
<evidence type="ECO:0000256" key="7">
    <source>
        <dbReference type="ARBA" id="ARBA00022679"/>
    </source>
</evidence>
<protein>
    <recommendedName>
        <fullName evidence="11">Ubiquitin conjugation factor E4 A</fullName>
        <ecNumber evidence="5">2.3.2.27</ecNumber>
    </recommendedName>
</protein>
<dbReference type="AlphaFoldDB" id="A0A9N9S0D4"/>
<dbReference type="GO" id="GO:0000151">
    <property type="term" value="C:ubiquitin ligase complex"/>
    <property type="evidence" value="ECO:0007669"/>
    <property type="project" value="InterPro"/>
</dbReference>
<evidence type="ECO:0000256" key="6">
    <source>
        <dbReference type="ARBA" id="ARBA00022490"/>
    </source>
</evidence>
<sequence length="956" mass="110801">MENSEKTNEVIENTLLITLNPAKKDLYLINSDESQTFSLDMLEFSLFERVIASDNDDKVIIYLYQSYLRVLEASKSNGCNEILDKIKELIFRNISTILKQPELIPLQNLDKQFLDIFNDTEMNERCQFLSMSIKTALQDCDDDMRKNVNEIFFKSFDTILKMIRQASMITLDKWILEYLMAFVSDKNNSEAANILLDYIALPENTEGIKYSETLLGQLLCLSITPKNNNGPYEYYDNLNSTNLQALNNLSSSLWSNLNYLHETLYALIKCILVIGGETRDKILNWIGHAITKNQKRGQIWNQHSSMVMGNFTTAPDSFMVGLSAVLLRLCLPLMKPQLKVLMVDPTYCAVKNDDTTSKQIHMKDYDQETCLIPFADENEERNAAQKYNFITEIFFMTHKCLDLSYRVCIEKVSRMNREIHRLQQAYQDAARGGGASDVTENIMNMLTKQSQILLCTQNLILEPKNDELLLQFYDASAIWLNQLASKSSIVMNDSDKGYAPLKIQEFKLPLTADSSPYLKYVPELIIENITGYLQFSKHFETSFRQFNQSKEIFLTFCLIFMGSSKRAKNPHLRANLAEALESLLPKEKNGFTIDSQLFYQHPDRLQIVENLLDVFVSIEMTGQSVQFEQKFNYRRPMYIIMQYLWNIPEQRACFKKLSLTAQQEIDNVEVPLFLRFINVLINDSIFLLDESLNNLQKIRELEEAKKRNEWDNLPQNERQQNHQNLTQLGMLARFDNILGKDTINILKLLTSETKEIFIHPSMVDRVTSMLNYFLLQLCGPNQKRFKVQNKQEFDFDPAHTVKEICSIYLNLKDREEFIVAITQDGRSYSSDLFRYAENTLIKISGGQMISDIIELAENVRKIEEKQKENDEALINPPDEFLDPILSILMREPVILPSSRVTVDKTTISRHLLSDQSDPFNRSPLSMDQLIPDNELKQKIDEWVKDRLEKYKSGSSE</sequence>